<proteinExistence type="predicted"/>
<name>A0A7V2ATA4_UNCEI</name>
<dbReference type="Proteomes" id="UP000886069">
    <property type="component" value="Unassembled WGS sequence"/>
</dbReference>
<gene>
    <name evidence="1" type="ORF">ENO08_00135</name>
</gene>
<sequence length="126" mass="14619">MDGGKCSDNESARLEHCMKCGSTEVRNNLYFCRGQRARVYVQCLKCGEYVARYTLGGYTSDEPYESLLQKLRFTRLASGKRTLSMVEEFGAEIEDEYRHVVELIRTGEDQRRVEEIIEEDFPESLE</sequence>
<organism evidence="1">
    <name type="scientific">Eiseniibacteriota bacterium</name>
    <dbReference type="NCBI Taxonomy" id="2212470"/>
    <lineage>
        <taxon>Bacteria</taxon>
        <taxon>Candidatus Eiseniibacteriota</taxon>
    </lineage>
</organism>
<protein>
    <submittedName>
        <fullName evidence="1">Uncharacterized protein</fullName>
    </submittedName>
</protein>
<accession>A0A7V2ATA4</accession>
<dbReference type="EMBL" id="DSEC01000012">
    <property type="protein sequence ID" value="HER42853.1"/>
    <property type="molecule type" value="Genomic_DNA"/>
</dbReference>
<reference evidence="1" key="1">
    <citation type="journal article" date="2020" name="mSystems">
        <title>Genome- and Community-Level Interaction Insights into Carbon Utilization and Element Cycling Functions of Hydrothermarchaeota in Hydrothermal Sediment.</title>
        <authorList>
            <person name="Zhou Z."/>
            <person name="Liu Y."/>
            <person name="Xu W."/>
            <person name="Pan J."/>
            <person name="Luo Z.H."/>
            <person name="Li M."/>
        </authorList>
    </citation>
    <scope>NUCLEOTIDE SEQUENCE [LARGE SCALE GENOMIC DNA]</scope>
    <source>
        <strain evidence="1">SpSt-1233</strain>
    </source>
</reference>
<evidence type="ECO:0000313" key="1">
    <source>
        <dbReference type="EMBL" id="HER42853.1"/>
    </source>
</evidence>
<dbReference type="AlphaFoldDB" id="A0A7V2ATA4"/>
<comment type="caution">
    <text evidence="1">The sequence shown here is derived from an EMBL/GenBank/DDBJ whole genome shotgun (WGS) entry which is preliminary data.</text>
</comment>